<sequence length="58" mass="6441">MTCCVLGVALSNPHIFKYMLRFNTLPFLAAGTFLSTNCDKSVAKEKLWRFGAPPCRSS</sequence>
<dbReference type="AlphaFoldDB" id="A0A3B0V215"/>
<name>A0A3B0V215_9ZZZZ</name>
<proteinExistence type="predicted"/>
<protein>
    <submittedName>
        <fullName evidence="1">Uncharacterized protein</fullName>
    </submittedName>
</protein>
<accession>A0A3B0V215</accession>
<organism evidence="1">
    <name type="scientific">hydrothermal vent metagenome</name>
    <dbReference type="NCBI Taxonomy" id="652676"/>
    <lineage>
        <taxon>unclassified sequences</taxon>
        <taxon>metagenomes</taxon>
        <taxon>ecological metagenomes</taxon>
    </lineage>
</organism>
<dbReference type="EMBL" id="UOEZ01000048">
    <property type="protein sequence ID" value="VAW37041.1"/>
    <property type="molecule type" value="Genomic_DNA"/>
</dbReference>
<gene>
    <name evidence="1" type="ORF">MNBD_DELTA02-518</name>
</gene>
<reference evidence="1" key="1">
    <citation type="submission" date="2018-06" db="EMBL/GenBank/DDBJ databases">
        <authorList>
            <person name="Zhirakovskaya E."/>
        </authorList>
    </citation>
    <scope>NUCLEOTIDE SEQUENCE</scope>
</reference>
<evidence type="ECO:0000313" key="1">
    <source>
        <dbReference type="EMBL" id="VAW37041.1"/>
    </source>
</evidence>